<dbReference type="GO" id="GO:0009252">
    <property type="term" value="P:peptidoglycan biosynthetic process"/>
    <property type="evidence" value="ECO:0007669"/>
    <property type="project" value="UniProtKB-KW"/>
</dbReference>
<dbReference type="GO" id="GO:0005886">
    <property type="term" value="C:plasma membrane"/>
    <property type="evidence" value="ECO:0007669"/>
    <property type="project" value="TreeGrafter"/>
</dbReference>
<reference evidence="14 15" key="1">
    <citation type="journal article" date="2014" name="Int. J. Syst. Evol. Microbiol.">
        <title>Complete genome sequence of Corynebacterium casei LMG S-19264T (=DSM 44701T), isolated from a smear-ripened cheese.</title>
        <authorList>
            <consortium name="US DOE Joint Genome Institute (JGI-PGF)"/>
            <person name="Walter F."/>
            <person name="Albersmeier A."/>
            <person name="Kalinowski J."/>
            <person name="Ruckert C."/>
        </authorList>
    </citation>
    <scope>NUCLEOTIDE SEQUENCE [LARGE SCALE GENOMIC DNA]</scope>
    <source>
        <strain evidence="14 15">KCTC 12866</strain>
    </source>
</reference>
<evidence type="ECO:0000256" key="8">
    <source>
        <dbReference type="ARBA" id="ARBA00022989"/>
    </source>
</evidence>
<keyword evidence="3" id="KW-0328">Glycosyltransferase</keyword>
<accession>A0A8J3G936</accession>
<keyword evidence="15" id="KW-1185">Reference proteome</keyword>
<evidence type="ECO:0000256" key="7">
    <source>
        <dbReference type="ARBA" id="ARBA00022984"/>
    </source>
</evidence>
<dbReference type="NCBIfam" id="NF037961">
    <property type="entry name" value="RodA_shape"/>
    <property type="match status" value="1"/>
</dbReference>
<feature type="transmembrane region" description="Helical" evidence="13">
    <location>
        <begin position="255"/>
        <end position="274"/>
    </location>
</feature>
<dbReference type="Pfam" id="PF01098">
    <property type="entry name" value="FTSW_RODA_SPOVE"/>
    <property type="match status" value="1"/>
</dbReference>
<name>A0A8J3G936_9BACT</name>
<evidence type="ECO:0000256" key="4">
    <source>
        <dbReference type="ARBA" id="ARBA00022679"/>
    </source>
</evidence>
<feature type="transmembrane region" description="Helical" evidence="13">
    <location>
        <begin position="201"/>
        <end position="220"/>
    </location>
</feature>
<evidence type="ECO:0000313" key="14">
    <source>
        <dbReference type="EMBL" id="GHB70164.1"/>
    </source>
</evidence>
<evidence type="ECO:0000256" key="5">
    <source>
        <dbReference type="ARBA" id="ARBA00022692"/>
    </source>
</evidence>
<dbReference type="PANTHER" id="PTHR30474">
    <property type="entry name" value="CELL CYCLE PROTEIN"/>
    <property type="match status" value="1"/>
</dbReference>
<feature type="transmembrane region" description="Helical" evidence="13">
    <location>
        <begin position="413"/>
        <end position="432"/>
    </location>
</feature>
<evidence type="ECO:0000256" key="10">
    <source>
        <dbReference type="ARBA" id="ARBA00023316"/>
    </source>
</evidence>
<dbReference type="GO" id="GO:0032153">
    <property type="term" value="C:cell division site"/>
    <property type="evidence" value="ECO:0007669"/>
    <property type="project" value="TreeGrafter"/>
</dbReference>
<dbReference type="AlphaFoldDB" id="A0A8J3G936"/>
<sequence>MKNIHSFSNSLIQNQQVAPRKNKTLTQNLDWIAVLIYILCVLIGWFNIYAAVYSPEVPTDIFDLSHRAGVQMMWIGTTVLLIICILVVDYKFYDTFAYVIYGLFVLLLIAVLFAGSEINGSRSWIKVGAFSIQPAEFAKLATSLALAKYLSDPAVSLTRSWKDYVPIAGIICLPALLILLSNETGSMLVFASFAVMLYREGMPGIIPAVGMVMAILIVLTLLVLKWFIALGILVVAGLVIWLMPKGTRKNGGTTATVVVAGLMIAVVFGMDFFINNVLQKHQRSRIMVLVDPYSDPRGAGWNVIQSKIAIGSGRLAGKGFLEGTQTKFDFVPEQSTDFIFCTVGEEHGFIGSAVVVCLFVGLIMRLVVLAERQRTRFARVYGYCVAGIIFFHFMINIGMTIGLMPVIGIPLPFFSYGGSSLWSFSILLFIFLKMDSQRPYTLSRT</sequence>
<keyword evidence="9 13" id="KW-0472">Membrane</keyword>
<feature type="transmembrane region" description="Helical" evidence="13">
    <location>
        <begin position="29"/>
        <end position="48"/>
    </location>
</feature>
<dbReference type="NCBIfam" id="TIGR02210">
    <property type="entry name" value="rodA_shape"/>
    <property type="match status" value="1"/>
</dbReference>
<dbReference type="GO" id="GO:0051301">
    <property type="term" value="P:cell division"/>
    <property type="evidence" value="ECO:0007669"/>
    <property type="project" value="InterPro"/>
</dbReference>
<evidence type="ECO:0000256" key="6">
    <source>
        <dbReference type="ARBA" id="ARBA00022960"/>
    </source>
</evidence>
<keyword evidence="8 13" id="KW-1133">Transmembrane helix</keyword>
<evidence type="ECO:0000256" key="11">
    <source>
        <dbReference type="ARBA" id="ARBA00032370"/>
    </source>
</evidence>
<evidence type="ECO:0000256" key="1">
    <source>
        <dbReference type="ARBA" id="ARBA00004141"/>
    </source>
</evidence>
<comment type="caution">
    <text evidence="14">The sequence shown here is derived from an EMBL/GenBank/DDBJ whole genome shotgun (WGS) entry which is preliminary data.</text>
</comment>
<keyword evidence="2" id="KW-1003">Cell membrane</keyword>
<feature type="transmembrane region" description="Helical" evidence="13">
    <location>
        <begin position="380"/>
        <end position="407"/>
    </location>
</feature>
<gene>
    <name evidence="14" type="primary">rodA</name>
    <name evidence="14" type="ORF">GCM10007390_24730</name>
</gene>
<dbReference type="PANTHER" id="PTHR30474:SF1">
    <property type="entry name" value="PEPTIDOGLYCAN GLYCOSYLTRANSFERASE MRDB"/>
    <property type="match status" value="1"/>
</dbReference>
<protein>
    <recommendedName>
        <fullName evidence="12">Cell wall polymerase</fullName>
    </recommendedName>
    <alternativeName>
        <fullName evidence="11">Peptidoglycan polymerase</fullName>
    </alternativeName>
</protein>
<keyword evidence="5 13" id="KW-0812">Transmembrane</keyword>
<keyword evidence="6" id="KW-0133">Cell shape</keyword>
<dbReference type="InterPro" id="IPR011923">
    <property type="entry name" value="RodA/MrdB"/>
</dbReference>
<dbReference type="GO" id="GO:0015648">
    <property type="term" value="F:lipid-linked peptidoglycan transporter activity"/>
    <property type="evidence" value="ECO:0007669"/>
    <property type="project" value="TreeGrafter"/>
</dbReference>
<keyword evidence="7" id="KW-0573">Peptidoglycan synthesis</keyword>
<dbReference type="Proteomes" id="UP000598271">
    <property type="component" value="Unassembled WGS sequence"/>
</dbReference>
<dbReference type="InterPro" id="IPR018365">
    <property type="entry name" value="Cell_cycle_FtsW-rel_CS"/>
</dbReference>
<dbReference type="GO" id="GO:0008360">
    <property type="term" value="P:regulation of cell shape"/>
    <property type="evidence" value="ECO:0007669"/>
    <property type="project" value="UniProtKB-KW"/>
</dbReference>
<evidence type="ECO:0000256" key="12">
    <source>
        <dbReference type="ARBA" id="ARBA00033270"/>
    </source>
</evidence>
<evidence type="ECO:0000256" key="9">
    <source>
        <dbReference type="ARBA" id="ARBA00023136"/>
    </source>
</evidence>
<dbReference type="PROSITE" id="PS00428">
    <property type="entry name" value="FTSW_RODA_SPOVE"/>
    <property type="match status" value="1"/>
</dbReference>
<feature type="transmembrane region" description="Helical" evidence="13">
    <location>
        <begin position="226"/>
        <end position="243"/>
    </location>
</feature>
<comment type="subcellular location">
    <subcellularLocation>
        <location evidence="1">Membrane</location>
        <topology evidence="1">Multi-pass membrane protein</topology>
    </subcellularLocation>
</comment>
<feature type="transmembrane region" description="Helical" evidence="13">
    <location>
        <begin position="164"/>
        <end position="180"/>
    </location>
</feature>
<evidence type="ECO:0000256" key="2">
    <source>
        <dbReference type="ARBA" id="ARBA00022475"/>
    </source>
</evidence>
<proteinExistence type="predicted"/>
<organism evidence="14 15">
    <name type="scientific">Persicitalea jodogahamensis</name>
    <dbReference type="NCBI Taxonomy" id="402147"/>
    <lineage>
        <taxon>Bacteria</taxon>
        <taxon>Pseudomonadati</taxon>
        <taxon>Bacteroidota</taxon>
        <taxon>Cytophagia</taxon>
        <taxon>Cytophagales</taxon>
        <taxon>Spirosomataceae</taxon>
        <taxon>Persicitalea</taxon>
    </lineage>
</organism>
<keyword evidence="4" id="KW-0808">Transferase</keyword>
<evidence type="ECO:0000256" key="13">
    <source>
        <dbReference type="SAM" id="Phobius"/>
    </source>
</evidence>
<evidence type="ECO:0000256" key="3">
    <source>
        <dbReference type="ARBA" id="ARBA00022676"/>
    </source>
</evidence>
<dbReference type="InterPro" id="IPR001182">
    <property type="entry name" value="FtsW/RodA"/>
</dbReference>
<dbReference type="EMBL" id="BMXF01000002">
    <property type="protein sequence ID" value="GHB70164.1"/>
    <property type="molecule type" value="Genomic_DNA"/>
</dbReference>
<feature type="transmembrane region" description="Helical" evidence="13">
    <location>
        <begin position="95"/>
        <end position="114"/>
    </location>
</feature>
<evidence type="ECO:0000313" key="15">
    <source>
        <dbReference type="Proteomes" id="UP000598271"/>
    </source>
</evidence>
<dbReference type="GO" id="GO:0016757">
    <property type="term" value="F:glycosyltransferase activity"/>
    <property type="evidence" value="ECO:0007669"/>
    <property type="project" value="UniProtKB-KW"/>
</dbReference>
<keyword evidence="10" id="KW-0961">Cell wall biogenesis/degradation</keyword>
<feature type="transmembrane region" description="Helical" evidence="13">
    <location>
        <begin position="68"/>
        <end position="88"/>
    </location>
</feature>
<dbReference type="GO" id="GO:0071555">
    <property type="term" value="P:cell wall organization"/>
    <property type="evidence" value="ECO:0007669"/>
    <property type="project" value="UniProtKB-KW"/>
</dbReference>
<feature type="transmembrane region" description="Helical" evidence="13">
    <location>
        <begin position="349"/>
        <end position="368"/>
    </location>
</feature>